<dbReference type="InterPro" id="IPR024078">
    <property type="entry name" value="LmbE-like_dom_sf"/>
</dbReference>
<dbReference type="Gene3D" id="3.40.50.10320">
    <property type="entry name" value="LmbE-like"/>
    <property type="match status" value="1"/>
</dbReference>
<dbReference type="AlphaFoldDB" id="A0A1F5DN27"/>
<reference evidence="1 2" key="1">
    <citation type="journal article" date="2016" name="Nat. Commun.">
        <title>Thousands of microbial genomes shed light on interconnected biogeochemical processes in an aquifer system.</title>
        <authorList>
            <person name="Anantharaman K."/>
            <person name="Brown C.T."/>
            <person name="Hug L.A."/>
            <person name="Sharon I."/>
            <person name="Castelle C.J."/>
            <person name="Probst A.J."/>
            <person name="Thomas B.C."/>
            <person name="Singh A."/>
            <person name="Wilkins M.J."/>
            <person name="Karaoz U."/>
            <person name="Brodie E.L."/>
            <person name="Williams K.H."/>
            <person name="Hubbard S.S."/>
            <person name="Banfield J.F."/>
        </authorList>
    </citation>
    <scope>NUCLEOTIDE SEQUENCE [LARGE SCALE GENOMIC DNA]</scope>
</reference>
<organism evidence="1 2">
    <name type="scientific">Candidatus Beckwithbacteria bacterium RIFCSPHIGHO2_12_FULL_47_17</name>
    <dbReference type="NCBI Taxonomy" id="1797460"/>
    <lineage>
        <taxon>Bacteria</taxon>
        <taxon>Candidatus Beckwithiibacteriota</taxon>
    </lineage>
</organism>
<dbReference type="EMBL" id="MEZN01000013">
    <property type="protein sequence ID" value="OGD56567.1"/>
    <property type="molecule type" value="Genomic_DNA"/>
</dbReference>
<protein>
    <recommendedName>
        <fullName evidence="3">GlcNAc-PI de-N-acetylase</fullName>
    </recommendedName>
</protein>
<comment type="caution">
    <text evidence="1">The sequence shown here is derived from an EMBL/GenBank/DDBJ whole genome shotgun (WGS) entry which is preliminary data.</text>
</comment>
<proteinExistence type="predicted"/>
<evidence type="ECO:0000313" key="2">
    <source>
        <dbReference type="Proteomes" id="UP000176791"/>
    </source>
</evidence>
<accession>A0A1F5DN27</accession>
<sequence length="210" mass="23789">MKKSLVAVFAHPDDEAFGPGGSLIHFSKTHDVYLLCATNGNLAVRRGELLKSAKILGIKKVDWLNFSDGGLCNNNYHQLAEAIEKKLRRYRPETVLTFEPQGVSGHLDHVAVSLVTTFVVKKLKFVKRLLCFCELKSTMKLMRKSFGEYFIYVPPGYSRREIGLVINTEAYWPRRVKAMAAHHSQRGDSNRIVKTLSQLPKKEHFIISTA</sequence>
<dbReference type="SUPFAM" id="SSF102588">
    <property type="entry name" value="LmbE-like"/>
    <property type="match status" value="1"/>
</dbReference>
<gene>
    <name evidence="1" type="ORF">A3E73_02910</name>
</gene>
<name>A0A1F5DN27_9BACT</name>
<dbReference type="PANTHER" id="PTHR12993">
    <property type="entry name" value="N-ACETYLGLUCOSAMINYL-PHOSPHATIDYLINOSITOL DE-N-ACETYLASE-RELATED"/>
    <property type="match status" value="1"/>
</dbReference>
<dbReference type="Pfam" id="PF02585">
    <property type="entry name" value="PIG-L"/>
    <property type="match status" value="1"/>
</dbReference>
<dbReference type="PANTHER" id="PTHR12993:SF11">
    <property type="entry name" value="N-ACETYLGLUCOSAMINYL-PHOSPHATIDYLINOSITOL DE-N-ACETYLASE"/>
    <property type="match status" value="1"/>
</dbReference>
<dbReference type="STRING" id="1797460.A3E73_02910"/>
<dbReference type="InterPro" id="IPR003737">
    <property type="entry name" value="GlcNAc_PI_deacetylase-related"/>
</dbReference>
<evidence type="ECO:0008006" key="3">
    <source>
        <dbReference type="Google" id="ProtNLM"/>
    </source>
</evidence>
<evidence type="ECO:0000313" key="1">
    <source>
        <dbReference type="EMBL" id="OGD56567.1"/>
    </source>
</evidence>
<dbReference type="GO" id="GO:0016811">
    <property type="term" value="F:hydrolase activity, acting on carbon-nitrogen (but not peptide) bonds, in linear amides"/>
    <property type="evidence" value="ECO:0007669"/>
    <property type="project" value="TreeGrafter"/>
</dbReference>
<dbReference type="Proteomes" id="UP000176791">
    <property type="component" value="Unassembled WGS sequence"/>
</dbReference>